<evidence type="ECO:0000313" key="2">
    <source>
        <dbReference type="Proteomes" id="UP000501690"/>
    </source>
</evidence>
<dbReference type="AlphaFoldDB" id="A0A4D6ME90"/>
<dbReference type="Proteomes" id="UP000501690">
    <property type="component" value="Linkage Group LG7"/>
</dbReference>
<reference evidence="1 2" key="1">
    <citation type="submission" date="2019-04" db="EMBL/GenBank/DDBJ databases">
        <title>An improved genome assembly and genetic linkage map for asparagus bean, Vigna unguiculata ssp. sesquipedialis.</title>
        <authorList>
            <person name="Xia Q."/>
            <person name="Zhang R."/>
            <person name="Dong Y."/>
        </authorList>
    </citation>
    <scope>NUCLEOTIDE SEQUENCE [LARGE SCALE GENOMIC DNA]</scope>
    <source>
        <tissue evidence="1">Leaf</tissue>
    </source>
</reference>
<name>A0A4D6ME90_VIGUN</name>
<organism evidence="1 2">
    <name type="scientific">Vigna unguiculata</name>
    <name type="common">Cowpea</name>
    <dbReference type="NCBI Taxonomy" id="3917"/>
    <lineage>
        <taxon>Eukaryota</taxon>
        <taxon>Viridiplantae</taxon>
        <taxon>Streptophyta</taxon>
        <taxon>Embryophyta</taxon>
        <taxon>Tracheophyta</taxon>
        <taxon>Spermatophyta</taxon>
        <taxon>Magnoliopsida</taxon>
        <taxon>eudicotyledons</taxon>
        <taxon>Gunneridae</taxon>
        <taxon>Pentapetalae</taxon>
        <taxon>rosids</taxon>
        <taxon>fabids</taxon>
        <taxon>Fabales</taxon>
        <taxon>Fabaceae</taxon>
        <taxon>Papilionoideae</taxon>
        <taxon>50 kb inversion clade</taxon>
        <taxon>NPAAA clade</taxon>
        <taxon>indigoferoid/millettioid clade</taxon>
        <taxon>Phaseoleae</taxon>
        <taxon>Vigna</taxon>
    </lineage>
</organism>
<sequence>MEVDEQWRCRNVNGGHEQWTYRKGGPHSTQVERRNCREGGVRGCAKGKVIIRVKVKWGIMGIMKNVRVQEGKCRVQEEAT</sequence>
<gene>
    <name evidence="1" type="ORF">DEO72_LG7g568</name>
</gene>
<dbReference type="EMBL" id="CP039351">
    <property type="protein sequence ID" value="QCD99287.1"/>
    <property type="molecule type" value="Genomic_DNA"/>
</dbReference>
<evidence type="ECO:0000313" key="1">
    <source>
        <dbReference type="EMBL" id="QCD99287.1"/>
    </source>
</evidence>
<keyword evidence="2" id="KW-1185">Reference proteome</keyword>
<protein>
    <submittedName>
        <fullName evidence="1">Uncharacterized protein</fullName>
    </submittedName>
</protein>
<proteinExistence type="predicted"/>
<accession>A0A4D6ME90</accession>